<dbReference type="RefSeq" id="WP_353567898.1">
    <property type="nucleotide sequence ID" value="NZ_BAABRI010000017.1"/>
</dbReference>
<protein>
    <submittedName>
        <fullName evidence="1">Uncharacterized protein</fullName>
    </submittedName>
</protein>
<gene>
    <name evidence="1" type="ORF">Hsar01_03027</name>
</gene>
<accession>A0ABP9UQG4</accession>
<comment type="caution">
    <text evidence="1">The sequence shown here is derived from an EMBL/GenBank/DDBJ whole genome shotgun (WGS) entry which is preliminary data.</text>
</comment>
<name>A0ABP9UQG4_9BACT</name>
<reference evidence="1 2" key="1">
    <citation type="submission" date="2024-02" db="EMBL/GenBank/DDBJ databases">
        <title>Haloferula sargassicola NBRC 104335.</title>
        <authorList>
            <person name="Ichikawa N."/>
            <person name="Katano-Makiyama Y."/>
            <person name="Hidaka K."/>
        </authorList>
    </citation>
    <scope>NUCLEOTIDE SEQUENCE [LARGE SCALE GENOMIC DNA]</scope>
    <source>
        <strain evidence="1 2">NBRC 104335</strain>
    </source>
</reference>
<sequence>MPQSPPESSPTRQVERIREILVGRQLNQVEQRLARLEGTLRPMPLGSGAPAPGGLDFNDSLTTLRDEIDAEKLRQMEETRRLAHQIQTISRQRREVADEARQAVVAELKPGFDRWQEGFMSYLAIRENKLRYDVEQAIGELRERVPEQRFPFEEKVRGALAKFAGAAHELCEALNPDEDA</sequence>
<dbReference type="EMBL" id="BAABRI010000017">
    <property type="protein sequence ID" value="GAA5483793.1"/>
    <property type="molecule type" value="Genomic_DNA"/>
</dbReference>
<organism evidence="1 2">
    <name type="scientific">Haloferula sargassicola</name>
    <dbReference type="NCBI Taxonomy" id="490096"/>
    <lineage>
        <taxon>Bacteria</taxon>
        <taxon>Pseudomonadati</taxon>
        <taxon>Verrucomicrobiota</taxon>
        <taxon>Verrucomicrobiia</taxon>
        <taxon>Verrucomicrobiales</taxon>
        <taxon>Verrucomicrobiaceae</taxon>
        <taxon>Haloferula</taxon>
    </lineage>
</organism>
<keyword evidence="2" id="KW-1185">Reference proteome</keyword>
<proteinExistence type="predicted"/>
<dbReference type="Proteomes" id="UP001476282">
    <property type="component" value="Unassembled WGS sequence"/>
</dbReference>
<evidence type="ECO:0000313" key="1">
    <source>
        <dbReference type="EMBL" id="GAA5483793.1"/>
    </source>
</evidence>
<evidence type="ECO:0000313" key="2">
    <source>
        <dbReference type="Proteomes" id="UP001476282"/>
    </source>
</evidence>